<dbReference type="PANTHER" id="PTHR14187">
    <property type="entry name" value="ALPHA KINASE/ELONGATION FACTOR 2 KINASE"/>
    <property type="match status" value="1"/>
</dbReference>
<dbReference type="Gene3D" id="3.30.420.40">
    <property type="match status" value="1"/>
</dbReference>
<gene>
    <name evidence="1" type="ORF">AK830_g5210</name>
</gene>
<dbReference type="AlphaFoldDB" id="A0A0P7B5W4"/>
<accession>A0A0P7B5W4</accession>
<dbReference type="EMBL" id="LKCW01000066">
    <property type="protein sequence ID" value="KPM41377.1"/>
    <property type="molecule type" value="Genomic_DNA"/>
</dbReference>
<evidence type="ECO:0000313" key="2">
    <source>
        <dbReference type="Proteomes" id="UP000050424"/>
    </source>
</evidence>
<sequence length="523" mass="58989">MAAAFQARFHESVDKAVFIGIDFGTTLTFRLVIKVLSWNNDHPYKFPTRVTSSGGDISCDPSSSHTEEPIEWFKLSLLHHDYLDTEIFESALFKQHESTRRKLGLKAEQVAAHFFEYMWSKLLRTLQRSNPGEAFIFFLTIAIPANWPSLSLTLLENSISLSGIADKLKVPVSFVAEPEATILGCLTEPAKMLNGTDFSGTLAKLDLQLGDIALAVGRFNGALKLDDRFIDLLDRKAQNVRTHRGFDSHKGEYFRRFAREVWDVDMKLNFGLSEKPWTYDVPGRWLASSARVQKGAYLELEFTNEDLNWVFEPIHDIAELIEEQVRLVLKKTRKAPKTIICKKVNQVSKDIGHGIQTIAFPKKTSLSAVSKGATQRCMLRHTYDPRYANLAVQIDSHVTRASYGIRSPSKNEAFEWLCHEGEALSTTKPKRHNLDLSVCRVIPAPDGKAILDLEIFSQKADAKACLFSNATWQADVDADALAREPGAVQIELLFDGIKLELGVWYRNARQSEDKVSVQRPFVD</sequence>
<reference evidence="1 2" key="1">
    <citation type="submission" date="2015-09" db="EMBL/GenBank/DDBJ databases">
        <title>Draft genome of a European isolate of the apple canker pathogen Neonectria ditissima.</title>
        <authorList>
            <person name="Gomez-Cortecero A."/>
            <person name="Harrison R.J."/>
            <person name="Armitage A.D."/>
        </authorList>
    </citation>
    <scope>NUCLEOTIDE SEQUENCE [LARGE SCALE GENOMIC DNA]</scope>
    <source>
        <strain evidence="1 2">R09/05</strain>
    </source>
</reference>
<evidence type="ECO:0000313" key="1">
    <source>
        <dbReference type="EMBL" id="KPM41377.1"/>
    </source>
</evidence>
<proteinExistence type="predicted"/>
<dbReference type="Proteomes" id="UP000050424">
    <property type="component" value="Unassembled WGS sequence"/>
</dbReference>
<protein>
    <submittedName>
        <fullName evidence="1">Uncharacterized protein</fullName>
    </submittedName>
</protein>
<keyword evidence="2" id="KW-1185">Reference proteome</keyword>
<organism evidence="1 2">
    <name type="scientific">Neonectria ditissima</name>
    <dbReference type="NCBI Taxonomy" id="78410"/>
    <lineage>
        <taxon>Eukaryota</taxon>
        <taxon>Fungi</taxon>
        <taxon>Dikarya</taxon>
        <taxon>Ascomycota</taxon>
        <taxon>Pezizomycotina</taxon>
        <taxon>Sordariomycetes</taxon>
        <taxon>Hypocreomycetidae</taxon>
        <taxon>Hypocreales</taxon>
        <taxon>Nectriaceae</taxon>
        <taxon>Neonectria</taxon>
    </lineage>
</organism>
<dbReference type="PANTHER" id="PTHR14187:SF5">
    <property type="entry name" value="HEAT SHOCK 70 KDA PROTEIN 12A"/>
    <property type="match status" value="1"/>
</dbReference>
<dbReference type="SUPFAM" id="SSF53067">
    <property type="entry name" value="Actin-like ATPase domain"/>
    <property type="match status" value="1"/>
</dbReference>
<dbReference type="InterPro" id="IPR043129">
    <property type="entry name" value="ATPase_NBD"/>
</dbReference>
<comment type="caution">
    <text evidence="1">The sequence shown here is derived from an EMBL/GenBank/DDBJ whole genome shotgun (WGS) entry which is preliminary data.</text>
</comment>
<dbReference type="OrthoDB" id="5105891at2759"/>
<name>A0A0P7B5W4_9HYPO</name>
<dbReference type="STRING" id="78410.A0A0P7B5W4"/>